<reference evidence="1 2" key="1">
    <citation type="submission" date="2018-11" db="EMBL/GenBank/DDBJ databases">
        <authorList>
            <consortium name="Pathogen Informatics"/>
        </authorList>
    </citation>
    <scope>NUCLEOTIDE SEQUENCE [LARGE SCALE GENOMIC DNA]</scope>
</reference>
<sequence length="142" mass="16584">MDEDAREKIHILGRHQQNIEESVCAAVRIVKKPPMKVKTFLHSWKVEDKPNWLHIDYARPLNSKMYLAAWLTLTRNGKCLDAFIVNCSPREIRESTSDRVVTGRSSQQSSSKNFVKSRNQAFALRRAWKALEIKLPRLRLRQ</sequence>
<evidence type="ECO:0000313" key="1">
    <source>
        <dbReference type="EMBL" id="VDN25363.1"/>
    </source>
</evidence>
<dbReference type="Proteomes" id="UP000271889">
    <property type="component" value="Unassembled WGS sequence"/>
</dbReference>
<gene>
    <name evidence="1" type="ORF">CGOC_LOCUS10087</name>
</gene>
<proteinExistence type="predicted"/>
<name>A0A3P7MNU1_CYLGO</name>
<accession>A0A3P7MNU1</accession>
<keyword evidence="2" id="KW-1185">Reference proteome</keyword>
<dbReference type="OrthoDB" id="5851910at2759"/>
<dbReference type="AlphaFoldDB" id="A0A3P7MNU1"/>
<protein>
    <submittedName>
        <fullName evidence="1">Uncharacterized protein</fullName>
    </submittedName>
</protein>
<evidence type="ECO:0000313" key="2">
    <source>
        <dbReference type="Proteomes" id="UP000271889"/>
    </source>
</evidence>
<dbReference type="EMBL" id="UYRV01109645">
    <property type="protein sequence ID" value="VDN25363.1"/>
    <property type="molecule type" value="Genomic_DNA"/>
</dbReference>
<organism evidence="1 2">
    <name type="scientific">Cylicostephanus goldi</name>
    <name type="common">Nematode worm</name>
    <dbReference type="NCBI Taxonomy" id="71465"/>
    <lineage>
        <taxon>Eukaryota</taxon>
        <taxon>Metazoa</taxon>
        <taxon>Ecdysozoa</taxon>
        <taxon>Nematoda</taxon>
        <taxon>Chromadorea</taxon>
        <taxon>Rhabditida</taxon>
        <taxon>Rhabditina</taxon>
        <taxon>Rhabditomorpha</taxon>
        <taxon>Strongyloidea</taxon>
        <taxon>Strongylidae</taxon>
        <taxon>Cylicostephanus</taxon>
    </lineage>
</organism>